<reference evidence="2" key="1">
    <citation type="submission" date="2023-07" db="EMBL/GenBank/DDBJ databases">
        <title>30 novel species of actinomycetes from the DSMZ collection.</title>
        <authorList>
            <person name="Nouioui I."/>
        </authorList>
    </citation>
    <scope>NUCLEOTIDE SEQUENCE [LARGE SCALE GENOMIC DNA]</scope>
    <source>
        <strain evidence="2">DSM 45834</strain>
    </source>
</reference>
<keyword evidence="2" id="KW-1185">Reference proteome</keyword>
<protein>
    <submittedName>
        <fullName evidence="1">Uncharacterized protein</fullName>
    </submittedName>
</protein>
<gene>
    <name evidence="1" type="ORF">RM445_30515</name>
</gene>
<evidence type="ECO:0000313" key="1">
    <source>
        <dbReference type="EMBL" id="MDT0353828.1"/>
    </source>
</evidence>
<name>A0ABU2NLB9_9PSEU</name>
<sequence>MTTALAPAPAPAKAPAGIEPSIPNKVRAAFAFLPEQATGAHKLADFLIEIGIQGRRNDKLSCPVASYLRAVTGYGNIRVGTLTTTVKTPNGSVTIQNPAAVVSFIVIFDRGGYKTRDAQDPLWAGW</sequence>
<accession>A0ABU2NLB9</accession>
<proteinExistence type="predicted"/>
<evidence type="ECO:0000313" key="2">
    <source>
        <dbReference type="Proteomes" id="UP001183202"/>
    </source>
</evidence>
<organism evidence="1 2">
    <name type="scientific">Pseudonocardia charpentierae</name>
    <dbReference type="NCBI Taxonomy" id="3075545"/>
    <lineage>
        <taxon>Bacteria</taxon>
        <taxon>Bacillati</taxon>
        <taxon>Actinomycetota</taxon>
        <taxon>Actinomycetes</taxon>
        <taxon>Pseudonocardiales</taxon>
        <taxon>Pseudonocardiaceae</taxon>
        <taxon>Pseudonocardia</taxon>
    </lineage>
</organism>
<dbReference type="EMBL" id="JAVREJ010000047">
    <property type="protein sequence ID" value="MDT0353828.1"/>
    <property type="molecule type" value="Genomic_DNA"/>
</dbReference>
<dbReference type="RefSeq" id="WP_311560340.1">
    <property type="nucleotide sequence ID" value="NZ_JAVREJ010000047.1"/>
</dbReference>
<dbReference type="Proteomes" id="UP001183202">
    <property type="component" value="Unassembled WGS sequence"/>
</dbReference>
<comment type="caution">
    <text evidence="1">The sequence shown here is derived from an EMBL/GenBank/DDBJ whole genome shotgun (WGS) entry which is preliminary data.</text>
</comment>